<sequence length="124" mass="13669">MPDLTPGDVLDCGHPPTPKGIGTGRAIYRGRSMCYACADEQQREDIKKADAFAAYVTPDHVALTTWSGGELAKITSYKVRDHIAPGGRPYRMQYVWATTPDGTRWHGRGTTAHDLIAMHREGSR</sequence>
<dbReference type="RefSeq" id="WP_275817311.1">
    <property type="nucleotide sequence ID" value="NZ_BAAANM010000007.1"/>
</dbReference>
<name>A0ABT5Z3F9_9ACTN</name>
<proteinExistence type="predicted"/>
<evidence type="ECO:0000313" key="2">
    <source>
        <dbReference type="Proteomes" id="UP001220022"/>
    </source>
</evidence>
<gene>
    <name evidence="1" type="ORF">P2L57_22375</name>
</gene>
<dbReference type="Proteomes" id="UP001220022">
    <property type="component" value="Unassembled WGS sequence"/>
</dbReference>
<reference evidence="1 2" key="1">
    <citation type="submission" date="2023-03" db="EMBL/GenBank/DDBJ databases">
        <title>Draft genome sequence of type strain Streptomyces ferralitis JCM 14344.</title>
        <authorList>
            <person name="Klaysubun C."/>
            <person name="Duangmal K."/>
        </authorList>
    </citation>
    <scope>NUCLEOTIDE SEQUENCE [LARGE SCALE GENOMIC DNA]</scope>
    <source>
        <strain evidence="1 2">JCM 14344</strain>
    </source>
</reference>
<keyword evidence="2" id="KW-1185">Reference proteome</keyword>
<evidence type="ECO:0000313" key="1">
    <source>
        <dbReference type="EMBL" id="MDF2258364.1"/>
    </source>
</evidence>
<comment type="caution">
    <text evidence="1">The sequence shown here is derived from an EMBL/GenBank/DDBJ whole genome shotgun (WGS) entry which is preliminary data.</text>
</comment>
<organism evidence="1 2">
    <name type="scientific">Streptantibioticus ferralitis</name>
    <dbReference type="NCBI Taxonomy" id="236510"/>
    <lineage>
        <taxon>Bacteria</taxon>
        <taxon>Bacillati</taxon>
        <taxon>Actinomycetota</taxon>
        <taxon>Actinomycetes</taxon>
        <taxon>Kitasatosporales</taxon>
        <taxon>Streptomycetaceae</taxon>
        <taxon>Streptantibioticus</taxon>
    </lineage>
</organism>
<dbReference type="EMBL" id="JARHTQ010000015">
    <property type="protein sequence ID" value="MDF2258364.1"/>
    <property type="molecule type" value="Genomic_DNA"/>
</dbReference>
<accession>A0ABT5Z3F9</accession>
<protein>
    <submittedName>
        <fullName evidence="1">Uncharacterized protein</fullName>
    </submittedName>
</protein>